<proteinExistence type="predicted"/>
<dbReference type="AlphaFoldDB" id="A0A382TIT8"/>
<gene>
    <name evidence="1" type="ORF">METZ01_LOCUS374874</name>
</gene>
<organism evidence="1">
    <name type="scientific">marine metagenome</name>
    <dbReference type="NCBI Taxonomy" id="408172"/>
    <lineage>
        <taxon>unclassified sequences</taxon>
        <taxon>metagenomes</taxon>
        <taxon>ecological metagenomes</taxon>
    </lineage>
</organism>
<feature type="non-terminal residue" evidence="1">
    <location>
        <position position="1"/>
    </location>
</feature>
<accession>A0A382TIT8</accession>
<name>A0A382TIT8_9ZZZZ</name>
<evidence type="ECO:0000313" key="1">
    <source>
        <dbReference type="EMBL" id="SVD22020.1"/>
    </source>
</evidence>
<feature type="non-terminal residue" evidence="1">
    <location>
        <position position="34"/>
    </location>
</feature>
<dbReference type="EMBL" id="UINC01136955">
    <property type="protein sequence ID" value="SVD22020.1"/>
    <property type="molecule type" value="Genomic_DNA"/>
</dbReference>
<reference evidence="1" key="1">
    <citation type="submission" date="2018-05" db="EMBL/GenBank/DDBJ databases">
        <authorList>
            <person name="Lanie J.A."/>
            <person name="Ng W.-L."/>
            <person name="Kazmierczak K.M."/>
            <person name="Andrzejewski T.M."/>
            <person name="Davidsen T.M."/>
            <person name="Wayne K.J."/>
            <person name="Tettelin H."/>
            <person name="Glass J.I."/>
            <person name="Rusch D."/>
            <person name="Podicherti R."/>
            <person name="Tsui H.-C.T."/>
            <person name="Winkler M.E."/>
        </authorList>
    </citation>
    <scope>NUCLEOTIDE SEQUENCE</scope>
</reference>
<protein>
    <submittedName>
        <fullName evidence="1">Uncharacterized protein</fullName>
    </submittedName>
</protein>
<sequence length="34" mass="3571">CGVSFCNAARCSVIACSRCSRDPTGPWGMESYGV</sequence>